<dbReference type="Proteomes" id="UP000176287">
    <property type="component" value="Unassembled WGS sequence"/>
</dbReference>
<dbReference type="InterPro" id="IPR011818">
    <property type="entry name" value="Uridylate_kinase_arch/spir"/>
</dbReference>
<evidence type="ECO:0000259" key="11">
    <source>
        <dbReference type="Pfam" id="PF00696"/>
    </source>
</evidence>
<name>A0A1G2CDA6_9BACT</name>
<evidence type="ECO:0000256" key="4">
    <source>
        <dbReference type="ARBA" id="ARBA00022490"/>
    </source>
</evidence>
<reference evidence="12 13" key="1">
    <citation type="journal article" date="2016" name="Nat. Commun.">
        <title>Thousands of microbial genomes shed light on interconnected biogeochemical processes in an aquifer system.</title>
        <authorList>
            <person name="Anantharaman K."/>
            <person name="Brown C.T."/>
            <person name="Hug L.A."/>
            <person name="Sharon I."/>
            <person name="Castelle C.J."/>
            <person name="Probst A.J."/>
            <person name="Thomas B.C."/>
            <person name="Singh A."/>
            <person name="Wilkins M.J."/>
            <person name="Karaoz U."/>
            <person name="Brodie E.L."/>
            <person name="Williams K.H."/>
            <person name="Hubbard S.S."/>
            <person name="Banfield J.F."/>
        </authorList>
    </citation>
    <scope>NUCLEOTIDE SEQUENCE [LARGE SCALE GENOMIC DNA]</scope>
</reference>
<organism evidence="12 13">
    <name type="scientific">Candidatus Liptonbacteria bacterium RIFCSPLOWO2_01_FULL_45_15</name>
    <dbReference type="NCBI Taxonomy" id="1798649"/>
    <lineage>
        <taxon>Bacteria</taxon>
        <taxon>Candidatus Liptoniibacteriota</taxon>
    </lineage>
</organism>
<accession>A0A1G2CDA6</accession>
<evidence type="ECO:0000256" key="2">
    <source>
        <dbReference type="ARBA" id="ARBA00007614"/>
    </source>
</evidence>
<comment type="caution">
    <text evidence="12">The sequence shown here is derived from an EMBL/GenBank/DDBJ whole genome shotgun (WGS) entry which is preliminary data.</text>
</comment>
<dbReference type="GO" id="GO:0033862">
    <property type="term" value="F:UMP kinase activity"/>
    <property type="evidence" value="ECO:0007669"/>
    <property type="project" value="UniProtKB-EC"/>
</dbReference>
<comment type="pathway">
    <text evidence="1">Pyrimidine metabolism; CTP biosynthesis via de novo pathway; UDP from UMP (UMPK route): step 1/1.</text>
</comment>
<dbReference type="AlphaFoldDB" id="A0A1G2CDA6"/>
<dbReference type="Pfam" id="PF00696">
    <property type="entry name" value="AA_kinase"/>
    <property type="match status" value="1"/>
</dbReference>
<dbReference type="PANTHER" id="PTHR42833:SF4">
    <property type="entry name" value="URIDYLATE KINASE PUMPKIN, CHLOROPLASTIC"/>
    <property type="match status" value="1"/>
</dbReference>
<dbReference type="NCBIfam" id="TIGR02076">
    <property type="entry name" value="pyrH_arch"/>
    <property type="match status" value="1"/>
</dbReference>
<evidence type="ECO:0000256" key="1">
    <source>
        <dbReference type="ARBA" id="ARBA00004791"/>
    </source>
</evidence>
<gene>
    <name evidence="12" type="ORF">A3B13_02990</name>
</gene>
<evidence type="ECO:0000256" key="7">
    <source>
        <dbReference type="ARBA" id="ARBA00022777"/>
    </source>
</evidence>
<dbReference type="GO" id="GO:0006225">
    <property type="term" value="P:UDP biosynthetic process"/>
    <property type="evidence" value="ECO:0007669"/>
    <property type="project" value="TreeGrafter"/>
</dbReference>
<dbReference type="EMBL" id="MHKZ01000038">
    <property type="protein sequence ID" value="OGY99354.1"/>
    <property type="molecule type" value="Genomic_DNA"/>
</dbReference>
<keyword evidence="4" id="KW-0963">Cytoplasm</keyword>
<dbReference type="SUPFAM" id="SSF53633">
    <property type="entry name" value="Carbamate kinase-like"/>
    <property type="match status" value="1"/>
</dbReference>
<keyword evidence="7" id="KW-0418">Kinase</keyword>
<dbReference type="GO" id="GO:0005524">
    <property type="term" value="F:ATP binding"/>
    <property type="evidence" value="ECO:0007669"/>
    <property type="project" value="UniProtKB-KW"/>
</dbReference>
<evidence type="ECO:0000313" key="13">
    <source>
        <dbReference type="Proteomes" id="UP000176287"/>
    </source>
</evidence>
<comment type="similarity">
    <text evidence="2">Belongs to the UMP kinase family.</text>
</comment>
<dbReference type="PANTHER" id="PTHR42833">
    <property type="entry name" value="URIDYLATE KINASE"/>
    <property type="match status" value="1"/>
</dbReference>
<keyword evidence="9" id="KW-0665">Pyrimidine biosynthesis</keyword>
<dbReference type="InterPro" id="IPR036393">
    <property type="entry name" value="AceGlu_kinase-like_sf"/>
</dbReference>
<proteinExistence type="inferred from homology"/>
<dbReference type="Gene3D" id="3.40.1160.10">
    <property type="entry name" value="Acetylglutamate kinase-like"/>
    <property type="match status" value="1"/>
</dbReference>
<evidence type="ECO:0000256" key="3">
    <source>
        <dbReference type="ARBA" id="ARBA00012899"/>
    </source>
</evidence>
<feature type="domain" description="Aspartate/glutamate/uridylate kinase" evidence="11">
    <location>
        <begin position="7"/>
        <end position="213"/>
    </location>
</feature>
<protein>
    <recommendedName>
        <fullName evidence="3">UMP kinase</fullName>
        <ecNumber evidence="3">2.7.4.22</ecNumber>
    </recommendedName>
    <alternativeName>
        <fullName evidence="10">Uridine monophosphate kinase</fullName>
    </alternativeName>
</protein>
<keyword evidence="5" id="KW-0808">Transferase</keyword>
<evidence type="ECO:0000256" key="10">
    <source>
        <dbReference type="ARBA" id="ARBA00032092"/>
    </source>
</evidence>
<evidence type="ECO:0000256" key="9">
    <source>
        <dbReference type="ARBA" id="ARBA00022975"/>
    </source>
</evidence>
<evidence type="ECO:0000256" key="6">
    <source>
        <dbReference type="ARBA" id="ARBA00022741"/>
    </source>
</evidence>
<dbReference type="EC" id="2.7.4.22" evidence="3"/>
<evidence type="ECO:0000313" key="12">
    <source>
        <dbReference type="EMBL" id="OGY99354.1"/>
    </source>
</evidence>
<sequence length="235" mass="26582">MRHKFSKTIVIALGGSIMYPEEIDISFLKKFKKFILNRLRDGSRFIIVVGGGRIARIYQDAAHKVYKISDEDKDWLGIHSTRVNAHLLRTIFKDVANPVIIDSRAKMKSLSALGGKYPVTIASGWRPGWSTDYISIAIAEHFKVKEVIIAGKPAHVYDRDPHKYAGAKELHELTWKEYRKLIPSKWKPGLHSPVDPVGARLAEKKGIMAFIINGKDLKNFEKMLSGKEFKGSIIN</sequence>
<dbReference type="STRING" id="1798649.A3B13_02990"/>
<keyword evidence="8" id="KW-0067">ATP-binding</keyword>
<keyword evidence="6" id="KW-0547">Nucleotide-binding</keyword>
<dbReference type="InterPro" id="IPR001048">
    <property type="entry name" value="Asp/Glu/Uridylate_kinase"/>
</dbReference>
<evidence type="ECO:0000256" key="5">
    <source>
        <dbReference type="ARBA" id="ARBA00022679"/>
    </source>
</evidence>
<evidence type="ECO:0000256" key="8">
    <source>
        <dbReference type="ARBA" id="ARBA00022840"/>
    </source>
</evidence>